<protein>
    <submittedName>
        <fullName evidence="1">Uncharacterized protein</fullName>
    </submittedName>
</protein>
<evidence type="ECO:0000313" key="1">
    <source>
        <dbReference type="EMBL" id="MCE2055963.1"/>
    </source>
</evidence>
<name>A0ABS8W3M0_DATST</name>
<organism evidence="1 2">
    <name type="scientific">Datura stramonium</name>
    <name type="common">Jimsonweed</name>
    <name type="synonym">Common thornapple</name>
    <dbReference type="NCBI Taxonomy" id="4076"/>
    <lineage>
        <taxon>Eukaryota</taxon>
        <taxon>Viridiplantae</taxon>
        <taxon>Streptophyta</taxon>
        <taxon>Embryophyta</taxon>
        <taxon>Tracheophyta</taxon>
        <taxon>Spermatophyta</taxon>
        <taxon>Magnoliopsida</taxon>
        <taxon>eudicotyledons</taxon>
        <taxon>Gunneridae</taxon>
        <taxon>Pentapetalae</taxon>
        <taxon>asterids</taxon>
        <taxon>lamiids</taxon>
        <taxon>Solanales</taxon>
        <taxon>Solanaceae</taxon>
        <taxon>Solanoideae</taxon>
        <taxon>Datureae</taxon>
        <taxon>Datura</taxon>
    </lineage>
</organism>
<gene>
    <name evidence="1" type="ORF">HAX54_043804</name>
</gene>
<dbReference type="Proteomes" id="UP000823775">
    <property type="component" value="Unassembled WGS sequence"/>
</dbReference>
<reference evidence="1 2" key="1">
    <citation type="journal article" date="2021" name="BMC Genomics">
        <title>Datura genome reveals duplications of psychoactive alkaloid biosynthetic genes and high mutation rate following tissue culture.</title>
        <authorList>
            <person name="Rajewski A."/>
            <person name="Carter-House D."/>
            <person name="Stajich J."/>
            <person name="Litt A."/>
        </authorList>
    </citation>
    <scope>NUCLEOTIDE SEQUENCE [LARGE SCALE GENOMIC DNA]</scope>
    <source>
        <strain evidence="1">AR-01</strain>
    </source>
</reference>
<keyword evidence="2" id="KW-1185">Reference proteome</keyword>
<proteinExistence type="predicted"/>
<feature type="non-terminal residue" evidence="1">
    <location>
        <position position="1"/>
    </location>
</feature>
<evidence type="ECO:0000313" key="2">
    <source>
        <dbReference type="Proteomes" id="UP000823775"/>
    </source>
</evidence>
<comment type="caution">
    <text evidence="1">The sequence shown here is derived from an EMBL/GenBank/DDBJ whole genome shotgun (WGS) entry which is preliminary data.</text>
</comment>
<sequence length="73" mass="8327">RQPAYHRLCFKNHRLSHKLTFPILHAGITLQHAGFADPDWHFVSVASIRMMFSQALPHIGTSKICFGVSPMNR</sequence>
<dbReference type="EMBL" id="JACEIK010006596">
    <property type="protein sequence ID" value="MCE2055963.1"/>
    <property type="molecule type" value="Genomic_DNA"/>
</dbReference>
<accession>A0ABS8W3M0</accession>